<keyword evidence="5" id="KW-1185">Reference proteome</keyword>
<reference evidence="4" key="1">
    <citation type="journal article" date="2020" name="Phytopathology">
        <title>Genome Sequence Resources of Colletotrichum truncatum, C. plurivorum, C. musicola, and C. sojae: Four Species Pathogenic to Soybean (Glycine max).</title>
        <authorList>
            <person name="Rogerio F."/>
            <person name="Boufleur T.R."/>
            <person name="Ciampi-Guillardi M."/>
            <person name="Sukno S.A."/>
            <person name="Thon M.R."/>
            <person name="Massola Junior N.S."/>
            <person name="Baroncelli R."/>
        </authorList>
    </citation>
    <scope>NUCLEOTIDE SEQUENCE</scope>
    <source>
        <strain evidence="4">LFN0074</strain>
    </source>
</reference>
<dbReference type="GO" id="GO:0006508">
    <property type="term" value="P:proteolysis"/>
    <property type="evidence" value="ECO:0007669"/>
    <property type="project" value="InterPro"/>
</dbReference>
<gene>
    <name evidence="4" type="ORF">CMUS01_04820</name>
</gene>
<sequence>MSQQALSRKNEDLKQRATVYEEAVALLRTLPEEAAQDVLRRLRSGTDIGTVVNHVQAGDVLLQMAVVPESQLRYVFPYLPEMPAVYIRDNPYLESRIYEAASLSSTRGLAKTPTGIGGEDEASQELQSAYLRPFHAAHVVDSRLPDARVSSWTSVCQDDPLMRDLLSAFFRCEYQSAAAFHKDLFLEDLISHGSDFCSSLLVNIVLAYACVCYPHLPNRAEYWNPQTLVYRFLAEAKRLWELEASEPRITTIQAGILFSVFHNLCGLDEIGQPYRIQAVVLAQKLSLFSQAPCTETSAKRDGWAYAAWALYNWESLVAYSFMIPPLVKKPPDWPLPDPSKDQRWYGEIWLQYPLVPRPSPTYFGHIFYARSRFRVIMNEYSEAAFSPKPDIDLGKANRLHERLKLWYDKLPQPLTPKSIVLPGHLQLHIYYYHLILQMFEPLAAEKPNDAALQKTIVEAKRFLHTLVRLYYLRHGFENMDLFVVVPLMLMGYDCIDALLEAKPESELEVLRSTLLLVAKGLQNQRRNHHVGEALFRVLRGRMRPQEFALLRRTLNYDEDKEEADHVKMQAVRSHWPVSIVKKQGEMDSYVLANLVESYVARYGDWDSPITADTVTSKSWAVSSPRVHSASGRAFFNETKDDGRNSVVEITKDGLKDLLPAPYSAHNTVYEYGGSPHDVLSDGRVVFSNKDNTVKVLDPDTGDVADLAGGPKLRYSNFSANPRGPWVLAIEEDHEIDTPHGIRNYVAAINADTGEVKRVVEGADFYYAPQFSEDGERLAWTEWGQPELPFSAGKIFAGDWNSFSASVENATLIAGQHREGAAEPHWGPDGSLFVCIEVDGFRQLHRVAPGQQKPSHIKLKGLENAEIGEIRWFQGSQTYAPLSARHVAAAAIVFGQAKLILIDLETNDWKPIGPPNLCAIAYDSVARLSDTSVLVIGEQSTFHSALYEIDVLTGEVKIVRQTTNDKVDESLFSKPELVRFRSKGSPSRTIYSTLWMPKNPKFLAPEGSLPPLVISSHGGPTGYTGSGLKLRTQYLTSRGYAYLALNYTGSTGHGREYREALFQNWGIVDADDAAEVADHLVAAGRVGKAGIVGASAGGYNVLQALVRHPRTFDAGFCVCGVSDVKKLDESTHKLESEYMGALVLDPGMTEEHKEERYKERSPLFHAEKIESPLFLLHGIADTVVPIEQARLIYKAVKDKAGDVRIREVPGEGHMFGKPGSQRLWLEEEEAWWRRYLLEL</sequence>
<keyword evidence="1" id="KW-0539">Nucleus</keyword>
<dbReference type="Proteomes" id="UP000639643">
    <property type="component" value="Unassembled WGS sequence"/>
</dbReference>
<dbReference type="GO" id="GO:0008270">
    <property type="term" value="F:zinc ion binding"/>
    <property type="evidence" value="ECO:0007669"/>
    <property type="project" value="InterPro"/>
</dbReference>
<dbReference type="Gene3D" id="2.120.10.30">
    <property type="entry name" value="TolB, C-terminal domain"/>
    <property type="match status" value="1"/>
</dbReference>
<dbReference type="GO" id="GO:0008236">
    <property type="term" value="F:serine-type peptidase activity"/>
    <property type="evidence" value="ECO:0007669"/>
    <property type="project" value="InterPro"/>
</dbReference>
<dbReference type="InterPro" id="IPR053187">
    <property type="entry name" value="Notoamide_regulator"/>
</dbReference>
<dbReference type="AlphaFoldDB" id="A0A8H6KUP2"/>
<dbReference type="InterPro" id="IPR007219">
    <property type="entry name" value="XnlR_reg_dom"/>
</dbReference>
<accession>A0A8H6KUP2</accession>
<dbReference type="Gene3D" id="3.40.50.1820">
    <property type="entry name" value="alpha/beta hydrolase"/>
    <property type="match status" value="1"/>
</dbReference>
<evidence type="ECO:0000259" key="2">
    <source>
        <dbReference type="Pfam" id="PF00326"/>
    </source>
</evidence>
<dbReference type="Pfam" id="PF04082">
    <property type="entry name" value="Fungal_trans"/>
    <property type="match status" value="1"/>
</dbReference>
<dbReference type="CDD" id="cd12148">
    <property type="entry name" value="fungal_TF_MHR"/>
    <property type="match status" value="1"/>
</dbReference>
<protein>
    <submittedName>
        <fullName evidence="4">Dipeptidyl peptidase (Prolyl oligopeptidase)</fullName>
    </submittedName>
</protein>
<evidence type="ECO:0000259" key="3">
    <source>
        <dbReference type="Pfam" id="PF04082"/>
    </source>
</evidence>
<dbReference type="InterPro" id="IPR029058">
    <property type="entry name" value="AB_hydrolase_fold"/>
</dbReference>
<feature type="domain" description="Xylanolytic transcriptional activator regulatory" evidence="3">
    <location>
        <begin position="166"/>
        <end position="341"/>
    </location>
</feature>
<dbReference type="GO" id="GO:0003677">
    <property type="term" value="F:DNA binding"/>
    <property type="evidence" value="ECO:0007669"/>
    <property type="project" value="InterPro"/>
</dbReference>
<dbReference type="SUPFAM" id="SSF53474">
    <property type="entry name" value="alpha/beta-Hydrolases"/>
    <property type="match status" value="1"/>
</dbReference>
<dbReference type="OrthoDB" id="43744at2759"/>
<dbReference type="Pfam" id="PF00326">
    <property type="entry name" value="Peptidase_S9"/>
    <property type="match status" value="1"/>
</dbReference>
<dbReference type="GO" id="GO:0006351">
    <property type="term" value="P:DNA-templated transcription"/>
    <property type="evidence" value="ECO:0007669"/>
    <property type="project" value="InterPro"/>
</dbReference>
<comment type="caution">
    <text evidence="4">The sequence shown here is derived from an EMBL/GenBank/DDBJ whole genome shotgun (WGS) entry which is preliminary data.</text>
</comment>
<name>A0A8H6KUP2_9PEZI</name>
<evidence type="ECO:0000313" key="5">
    <source>
        <dbReference type="Proteomes" id="UP000639643"/>
    </source>
</evidence>
<evidence type="ECO:0000256" key="1">
    <source>
        <dbReference type="ARBA" id="ARBA00023242"/>
    </source>
</evidence>
<proteinExistence type="predicted"/>
<dbReference type="EMBL" id="WIGM01000135">
    <property type="protein sequence ID" value="KAF6837989.1"/>
    <property type="molecule type" value="Genomic_DNA"/>
</dbReference>
<dbReference type="InterPro" id="IPR011042">
    <property type="entry name" value="6-blade_b-propeller_TolB-like"/>
</dbReference>
<dbReference type="PANTHER" id="PTHR47256:SF1">
    <property type="entry name" value="ZN(II)2CYS6 TRANSCRIPTION FACTOR (EUROFUNG)"/>
    <property type="match status" value="1"/>
</dbReference>
<dbReference type="InterPro" id="IPR001375">
    <property type="entry name" value="Peptidase_S9_cat"/>
</dbReference>
<evidence type="ECO:0000313" key="4">
    <source>
        <dbReference type="EMBL" id="KAF6837989.1"/>
    </source>
</evidence>
<dbReference type="SUPFAM" id="SSF82171">
    <property type="entry name" value="DPP6 N-terminal domain-like"/>
    <property type="match status" value="1"/>
</dbReference>
<dbReference type="PANTHER" id="PTHR47256">
    <property type="entry name" value="ZN(II)2CYS6 TRANSCRIPTION FACTOR (EUROFUNG)-RELATED"/>
    <property type="match status" value="1"/>
</dbReference>
<feature type="domain" description="Peptidase S9 prolyl oligopeptidase catalytic" evidence="2">
    <location>
        <begin position="1028"/>
        <end position="1235"/>
    </location>
</feature>
<organism evidence="4 5">
    <name type="scientific">Colletotrichum musicola</name>
    <dbReference type="NCBI Taxonomy" id="2175873"/>
    <lineage>
        <taxon>Eukaryota</taxon>
        <taxon>Fungi</taxon>
        <taxon>Dikarya</taxon>
        <taxon>Ascomycota</taxon>
        <taxon>Pezizomycotina</taxon>
        <taxon>Sordariomycetes</taxon>
        <taxon>Hypocreomycetidae</taxon>
        <taxon>Glomerellales</taxon>
        <taxon>Glomerellaceae</taxon>
        <taxon>Colletotrichum</taxon>
        <taxon>Colletotrichum orchidearum species complex</taxon>
    </lineage>
</organism>